<dbReference type="OrthoDB" id="432234at2759"/>
<evidence type="ECO:0000256" key="15">
    <source>
        <dbReference type="HAMAP-Rule" id="MF_03176"/>
    </source>
</evidence>
<dbReference type="InterPro" id="IPR027417">
    <property type="entry name" value="P-loop_NTPase"/>
</dbReference>
<evidence type="ECO:0000256" key="14">
    <source>
        <dbReference type="ARBA" id="ARBA00048954"/>
    </source>
</evidence>
<organism evidence="18 19">
    <name type="scientific">Thielaviopsis punctulata</name>
    <dbReference type="NCBI Taxonomy" id="72032"/>
    <lineage>
        <taxon>Eukaryota</taxon>
        <taxon>Fungi</taxon>
        <taxon>Dikarya</taxon>
        <taxon>Ascomycota</taxon>
        <taxon>Pezizomycotina</taxon>
        <taxon>Sordariomycetes</taxon>
        <taxon>Hypocreomycetidae</taxon>
        <taxon>Microascales</taxon>
        <taxon>Ceratocystidaceae</taxon>
        <taxon>Thielaviopsis</taxon>
    </lineage>
</organism>
<evidence type="ECO:0000256" key="8">
    <source>
        <dbReference type="ARBA" id="ARBA00023125"/>
    </source>
</evidence>
<evidence type="ECO:0000256" key="2">
    <source>
        <dbReference type="ARBA" id="ARBA00004604"/>
    </source>
</evidence>
<gene>
    <name evidence="15" type="primary">PIF1</name>
    <name evidence="18" type="ORF">TD95_002384</name>
</gene>
<comment type="caution">
    <text evidence="18">The sequence shown here is derived from an EMBL/GenBank/DDBJ whole genome shotgun (WGS) entry which is preliminary data.</text>
</comment>
<dbReference type="FunFam" id="3.40.50.300:FF:001226">
    <property type="entry name" value="ATP-dependent DNA helicase PIF1"/>
    <property type="match status" value="1"/>
</dbReference>
<feature type="region of interest" description="Disordered" evidence="16">
    <location>
        <begin position="32"/>
        <end position="65"/>
    </location>
</feature>
<dbReference type="GO" id="GO:0043139">
    <property type="term" value="F:5'-3' DNA helicase activity"/>
    <property type="evidence" value="ECO:0007669"/>
    <property type="project" value="UniProtKB-UniRule"/>
</dbReference>
<evidence type="ECO:0000256" key="5">
    <source>
        <dbReference type="ARBA" id="ARBA00022801"/>
    </source>
</evidence>
<keyword evidence="3 15" id="KW-0547">Nucleotide-binding</keyword>
<dbReference type="GO" id="GO:0005730">
    <property type="term" value="C:nucleolus"/>
    <property type="evidence" value="ECO:0007669"/>
    <property type="project" value="UniProtKB-SubCell"/>
</dbReference>
<evidence type="ECO:0000256" key="11">
    <source>
        <dbReference type="ARBA" id="ARBA00023204"/>
    </source>
</evidence>
<keyword evidence="12 15" id="KW-0413">Isomerase</keyword>
<evidence type="ECO:0000256" key="13">
    <source>
        <dbReference type="ARBA" id="ARBA00023242"/>
    </source>
</evidence>
<comment type="cofactor">
    <cofactor evidence="1 15">
        <name>Mg(2+)</name>
        <dbReference type="ChEBI" id="CHEBI:18420"/>
    </cofactor>
</comment>
<dbReference type="InterPro" id="IPR010285">
    <property type="entry name" value="DNA_helicase_pif1-like_DEAD"/>
</dbReference>
<keyword evidence="8 15" id="KW-0238">DNA-binding</keyword>
<feature type="DNA-binding region" evidence="15">
    <location>
        <begin position="635"/>
        <end position="654"/>
    </location>
</feature>
<reference evidence="18 19" key="1">
    <citation type="submission" date="2015-03" db="EMBL/GenBank/DDBJ databases">
        <authorList>
            <person name="Radwan O."/>
            <person name="Al-Naeli F.A."/>
            <person name="Rendon G.A."/>
            <person name="Fields C."/>
        </authorList>
    </citation>
    <scope>NUCLEOTIDE SEQUENCE [LARGE SCALE GENOMIC DNA]</scope>
    <source>
        <strain evidence="18">CR-DP1</strain>
    </source>
</reference>
<dbReference type="Gene3D" id="3.40.50.300">
    <property type="entry name" value="P-loop containing nucleotide triphosphate hydrolases"/>
    <property type="match status" value="1"/>
</dbReference>
<evidence type="ECO:0000256" key="10">
    <source>
        <dbReference type="ARBA" id="ARBA00023172"/>
    </source>
</evidence>
<sequence>MTITNTSSGNKYKAAAMRRPAPVANSNIAQMFNSQQTSRPKPAAPVTTPAAPSRIPAPQRPTSKLASICSTSDSSFAAPLERKPSVPSPSNFFANKQFLKDYGFEDLCADDFLDDPLDDLSSTNPIPQKLEPKPSQAISTITQVKQSVPAKSNIGNVEDMIMRNVSSKQIPKIKKDEPGNHLDGFSTTGGGGDNQDNSGSELVDSGKAFAPVFLSPEQKSVLDMVVKGGKSVFFTGPAGTGKSVLMRSIIKELHKKWSREPEKLAVTASTGLAACNIGGVTLHSFSGIGLGKDDADALVKKVRRNPKAKSRWIKTKCLVIDEISMVDGDLFDKLDRVARKIRNVNKPWGGIQLVLTGDFFQLPPVPDAQNRMAKFAFEASTWSTSIDHTIGLTQVFRQKDPQFANMLNEMRLGRISDQTVQAFRALSRELKFSEGPETTDLYPTRQEVDNANLTRLRKLSGEIKRFEALDTGEPSLREKLLANMMCPKYLELKIGAQVMLIKNKDDSGLFNGLIGKVVSFMTPMEYKAVECQGKFENADDMVSLREIQSFLKNAQRLDDSVQYPVVEFPIMSTGQIMHIHVIPEEWKVEQPNGEVLATRSQLPLILAWALSIHKAQGQTLERVRVDLRRIFEKGQAYVALSRATSQAGLQVLGFEKHKVMAHPKVTGFYNQLYSVDQVAKKGHQTSITDAFKTTGSP</sequence>
<evidence type="ECO:0000259" key="17">
    <source>
        <dbReference type="SMART" id="SM00382"/>
    </source>
</evidence>
<dbReference type="InterPro" id="IPR048293">
    <property type="entry name" value="PIF1_RRM3_pfh1"/>
</dbReference>
<evidence type="ECO:0000313" key="19">
    <source>
        <dbReference type="Proteomes" id="UP000033483"/>
    </source>
</evidence>
<protein>
    <recommendedName>
        <fullName evidence="15">ATP-dependent DNA helicase PIF1</fullName>
        <ecNumber evidence="15">5.6.2.3</ecNumber>
    </recommendedName>
    <alternativeName>
        <fullName evidence="15">DNA 5'-3' helicase PIF1</fullName>
    </alternativeName>
    <alternativeName>
        <fullName evidence="15">DNA repair and recombination helicase PIF1</fullName>
    </alternativeName>
</protein>
<evidence type="ECO:0000256" key="3">
    <source>
        <dbReference type="ARBA" id="ARBA00022741"/>
    </source>
</evidence>
<keyword evidence="6 15" id="KW-0347">Helicase</keyword>
<keyword evidence="19" id="KW-1185">Reference proteome</keyword>
<keyword evidence="4 15" id="KW-0227">DNA damage</keyword>
<comment type="subcellular location">
    <subcellularLocation>
        <location evidence="2">Nucleus</location>
        <location evidence="2">Nucleolus</location>
    </subcellularLocation>
    <subcellularLocation>
        <location evidence="15">Nucleus</location>
    </subcellularLocation>
    <subcellularLocation>
        <location evidence="15">Mitochondrion</location>
    </subcellularLocation>
</comment>
<dbReference type="GO" id="GO:0003697">
    <property type="term" value="F:single-stranded DNA binding"/>
    <property type="evidence" value="ECO:0007669"/>
    <property type="project" value="UniProtKB-ARBA"/>
</dbReference>
<dbReference type="PANTHER" id="PTHR47642">
    <property type="entry name" value="ATP-DEPENDENT DNA HELICASE"/>
    <property type="match status" value="1"/>
</dbReference>
<dbReference type="EC" id="5.6.2.3" evidence="15"/>
<dbReference type="InterPro" id="IPR051055">
    <property type="entry name" value="PIF1_helicase"/>
</dbReference>
<dbReference type="CDD" id="cd18037">
    <property type="entry name" value="DEXSc_Pif1_like"/>
    <property type="match status" value="1"/>
</dbReference>
<evidence type="ECO:0000256" key="6">
    <source>
        <dbReference type="ARBA" id="ARBA00022806"/>
    </source>
</evidence>
<dbReference type="InterPro" id="IPR003593">
    <property type="entry name" value="AAA+_ATPase"/>
</dbReference>
<keyword evidence="7 15" id="KW-0067">ATP-binding</keyword>
<keyword evidence="13 15" id="KW-0539">Nucleus</keyword>
<dbReference type="PANTHER" id="PTHR47642:SF5">
    <property type="entry name" value="ATP-DEPENDENT DNA HELICASE"/>
    <property type="match status" value="1"/>
</dbReference>
<name>A0A0F4ZHF8_9PEZI</name>
<comment type="similarity">
    <text evidence="15">Belongs to the helicase family. PIF1 subfamily.</text>
</comment>
<proteinExistence type="inferred from homology"/>
<dbReference type="SMART" id="SM00382">
    <property type="entry name" value="AAA"/>
    <property type="match status" value="1"/>
</dbReference>
<dbReference type="GO" id="GO:0006310">
    <property type="term" value="P:DNA recombination"/>
    <property type="evidence" value="ECO:0007669"/>
    <property type="project" value="UniProtKB-UniRule"/>
</dbReference>
<evidence type="ECO:0000256" key="16">
    <source>
        <dbReference type="SAM" id="MobiDB-lite"/>
    </source>
</evidence>
<dbReference type="CDD" id="cd18809">
    <property type="entry name" value="SF1_C_RecD"/>
    <property type="match status" value="1"/>
</dbReference>
<dbReference type="GO" id="GO:0000723">
    <property type="term" value="P:telomere maintenance"/>
    <property type="evidence" value="ECO:0007669"/>
    <property type="project" value="InterPro"/>
</dbReference>
<dbReference type="Pfam" id="PF05970">
    <property type="entry name" value="PIF1"/>
    <property type="match status" value="1"/>
</dbReference>
<feature type="domain" description="AAA+ ATPase" evidence="17">
    <location>
        <begin position="228"/>
        <end position="426"/>
    </location>
</feature>
<evidence type="ECO:0000256" key="4">
    <source>
        <dbReference type="ARBA" id="ARBA00022763"/>
    </source>
</evidence>
<keyword evidence="11 15" id="KW-0234">DNA repair</keyword>
<feature type="region of interest" description="Disordered" evidence="16">
    <location>
        <begin position="172"/>
        <end position="202"/>
    </location>
</feature>
<accession>A0A0F4ZHF8</accession>
<dbReference type="GO" id="GO:0016887">
    <property type="term" value="F:ATP hydrolysis activity"/>
    <property type="evidence" value="ECO:0007669"/>
    <property type="project" value="RHEA"/>
</dbReference>
<comment type="catalytic activity">
    <reaction evidence="14 15">
        <text>ATP + H2O = ADP + phosphate + H(+)</text>
        <dbReference type="Rhea" id="RHEA:13065"/>
        <dbReference type="ChEBI" id="CHEBI:15377"/>
        <dbReference type="ChEBI" id="CHEBI:15378"/>
        <dbReference type="ChEBI" id="CHEBI:30616"/>
        <dbReference type="ChEBI" id="CHEBI:43474"/>
        <dbReference type="ChEBI" id="CHEBI:456216"/>
        <dbReference type="EC" id="5.6.2.3"/>
    </reaction>
</comment>
<evidence type="ECO:0000256" key="12">
    <source>
        <dbReference type="ARBA" id="ARBA00023235"/>
    </source>
</evidence>
<evidence type="ECO:0000256" key="1">
    <source>
        <dbReference type="ARBA" id="ARBA00001946"/>
    </source>
</evidence>
<evidence type="ECO:0000256" key="9">
    <source>
        <dbReference type="ARBA" id="ARBA00023128"/>
    </source>
</evidence>
<keyword evidence="5 15" id="KW-0378">Hydrolase</keyword>
<dbReference type="Pfam" id="PF21530">
    <property type="entry name" value="Pif1_2B_dom"/>
    <property type="match status" value="1"/>
</dbReference>
<dbReference type="GO" id="GO:0005739">
    <property type="term" value="C:mitochondrion"/>
    <property type="evidence" value="ECO:0007669"/>
    <property type="project" value="UniProtKB-SubCell"/>
</dbReference>
<comment type="function">
    <text evidence="15">DNA-dependent ATPase and 5'-3' DNA helicase required for the maintenance of both mitochondrial and nuclear genome stability.</text>
</comment>
<comment type="subunit">
    <text evidence="15">Monomer.</text>
</comment>
<dbReference type="InterPro" id="IPR049163">
    <property type="entry name" value="Pif1-like_2B_dom"/>
</dbReference>
<evidence type="ECO:0000256" key="7">
    <source>
        <dbReference type="ARBA" id="ARBA00022840"/>
    </source>
</evidence>
<feature type="binding site" evidence="15">
    <location>
        <begin position="236"/>
        <end position="243"/>
    </location>
    <ligand>
        <name>ATP</name>
        <dbReference type="ChEBI" id="CHEBI:30616"/>
    </ligand>
</feature>
<keyword evidence="9 15" id="KW-0496">Mitochondrion</keyword>
<dbReference type="AlphaFoldDB" id="A0A0F4ZHF8"/>
<dbReference type="EMBL" id="LAEV01000900">
    <property type="protein sequence ID" value="KKA29313.1"/>
    <property type="molecule type" value="Genomic_DNA"/>
</dbReference>
<dbReference type="GO" id="GO:0006281">
    <property type="term" value="P:DNA repair"/>
    <property type="evidence" value="ECO:0007669"/>
    <property type="project" value="UniProtKB-UniRule"/>
</dbReference>
<dbReference type="GO" id="GO:0005524">
    <property type="term" value="F:ATP binding"/>
    <property type="evidence" value="ECO:0007669"/>
    <property type="project" value="UniProtKB-UniRule"/>
</dbReference>
<keyword evidence="10 15" id="KW-0233">DNA recombination</keyword>
<dbReference type="SUPFAM" id="SSF52540">
    <property type="entry name" value="P-loop containing nucleoside triphosphate hydrolases"/>
    <property type="match status" value="2"/>
</dbReference>
<dbReference type="HAMAP" id="MF_03176">
    <property type="entry name" value="PIF1"/>
    <property type="match status" value="1"/>
</dbReference>
<dbReference type="Proteomes" id="UP000033483">
    <property type="component" value="Unassembled WGS sequence"/>
</dbReference>
<evidence type="ECO:0000313" key="18">
    <source>
        <dbReference type="EMBL" id="KKA29313.1"/>
    </source>
</evidence>